<reference evidence="2" key="1">
    <citation type="submission" date="2020-06" db="EMBL/GenBank/DDBJ databases">
        <authorList>
            <consortium name="Plant Systems Biology data submission"/>
        </authorList>
    </citation>
    <scope>NUCLEOTIDE SEQUENCE</scope>
    <source>
        <strain evidence="2">D6</strain>
    </source>
</reference>
<feature type="region of interest" description="Disordered" evidence="1">
    <location>
        <begin position="1"/>
        <end position="47"/>
    </location>
</feature>
<evidence type="ECO:0000256" key="1">
    <source>
        <dbReference type="SAM" id="MobiDB-lite"/>
    </source>
</evidence>
<evidence type="ECO:0000313" key="3">
    <source>
        <dbReference type="Proteomes" id="UP001153069"/>
    </source>
</evidence>
<feature type="region of interest" description="Disordered" evidence="1">
    <location>
        <begin position="265"/>
        <end position="290"/>
    </location>
</feature>
<feature type="compositionally biased region" description="Basic and acidic residues" evidence="1">
    <location>
        <begin position="273"/>
        <end position="290"/>
    </location>
</feature>
<dbReference type="OrthoDB" id="48102at2759"/>
<accession>A0A9N8H6A2</accession>
<sequence length="313" mass="34685">MRFLLHPTTRRATAQGIRKGRPSKRSKEAVPSFAGSHSVDVSPDNNDGSKNYVQNWGQQCSPNCGCVVRFETKVDPVSNKFISASYYAKSVIVTQTSSQDQPGRTLQPALTLRTNRPMFHKCKCKSLHQLASQVTEYLPNKNALNVGSSMEFSGVRSSPAFRHTVLEKQGLSTNDTHCFDLVEEALTAMVKGHMPKQRAQVPFKEALASASATGGSAHYYSFRDEDDADDQFRIDIDMSKFLAPPRALSALNLLDVNAKYSPFGFDGAGSGDEDSRYSNKTTKPESPTKSKAYDWVTYVDELYERSEEIQKSA</sequence>
<dbReference type="AlphaFoldDB" id="A0A9N8H6A2"/>
<protein>
    <submittedName>
        <fullName evidence="2">Uncharacterized protein</fullName>
    </submittedName>
</protein>
<dbReference type="Proteomes" id="UP001153069">
    <property type="component" value="Unassembled WGS sequence"/>
</dbReference>
<evidence type="ECO:0000313" key="2">
    <source>
        <dbReference type="EMBL" id="CAB9500875.1"/>
    </source>
</evidence>
<dbReference type="EMBL" id="CAICTM010000093">
    <property type="protein sequence ID" value="CAB9500875.1"/>
    <property type="molecule type" value="Genomic_DNA"/>
</dbReference>
<name>A0A9N8H6A2_9STRA</name>
<proteinExistence type="predicted"/>
<organism evidence="2 3">
    <name type="scientific">Seminavis robusta</name>
    <dbReference type="NCBI Taxonomy" id="568900"/>
    <lineage>
        <taxon>Eukaryota</taxon>
        <taxon>Sar</taxon>
        <taxon>Stramenopiles</taxon>
        <taxon>Ochrophyta</taxon>
        <taxon>Bacillariophyta</taxon>
        <taxon>Bacillariophyceae</taxon>
        <taxon>Bacillariophycidae</taxon>
        <taxon>Naviculales</taxon>
        <taxon>Naviculaceae</taxon>
        <taxon>Seminavis</taxon>
    </lineage>
</organism>
<gene>
    <name evidence="2" type="ORF">SEMRO_94_G048870.1</name>
</gene>
<comment type="caution">
    <text evidence="2">The sequence shown here is derived from an EMBL/GenBank/DDBJ whole genome shotgun (WGS) entry which is preliminary data.</text>
</comment>
<keyword evidence="3" id="KW-1185">Reference proteome</keyword>